<name>B6DTA9_BODSA</name>
<evidence type="ECO:0000313" key="2">
    <source>
        <dbReference type="EMBL" id="ACI15943.1"/>
    </source>
</evidence>
<feature type="compositionally biased region" description="Polar residues" evidence="1">
    <location>
        <begin position="73"/>
        <end position="107"/>
    </location>
</feature>
<sequence length="285" mass="30224">MSGIEHSRWLGSNSPNHRGSFRKTKYRSLDPLSKRPMARASFFFSPEAISPDGLLAGLPGLQRKSSQRESPLLQRSASSIKRSGSTVKGFSNQSLADPSSGNFSFQFGSPAPTSPAQQARQGSTIGRSAVTFAGASSTTSSFGGRPPQGGISDQVASSAAEQPLPLVDYGSRIGSPPLAPSSAAAMHNNHMATMQDIVRLCPTPTAGTQITSSVVDLKDFGRATSTHASFQLPSLTNSVWLQRRSQTPIVKGKTTIARLINANRALVGFEEEPIEDPHRATSSLM</sequence>
<protein>
    <submittedName>
        <fullName evidence="2">Uncharacterized protein</fullName>
    </submittedName>
</protein>
<proteinExistence type="predicted"/>
<organism evidence="2">
    <name type="scientific">Bodo saltans</name>
    <name type="common">Flagellated protozoan</name>
    <dbReference type="NCBI Taxonomy" id="75058"/>
    <lineage>
        <taxon>Eukaryota</taxon>
        <taxon>Discoba</taxon>
        <taxon>Euglenozoa</taxon>
        <taxon>Kinetoplastea</taxon>
        <taxon>Metakinetoplastina</taxon>
        <taxon>Eubodonida</taxon>
        <taxon>Bodonidae</taxon>
        <taxon>Bodo</taxon>
    </lineage>
</organism>
<feature type="compositionally biased region" description="Low complexity" evidence="1">
    <location>
        <begin position="128"/>
        <end position="144"/>
    </location>
</feature>
<evidence type="ECO:0000256" key="1">
    <source>
        <dbReference type="SAM" id="MobiDB-lite"/>
    </source>
</evidence>
<dbReference type="AlphaFoldDB" id="B6DTA9"/>
<feature type="region of interest" description="Disordered" evidence="1">
    <location>
        <begin position="1"/>
        <end position="27"/>
    </location>
</feature>
<dbReference type="VEuPathDB" id="TriTrypDB:BSAL_66190"/>
<feature type="compositionally biased region" description="Polar residues" evidence="1">
    <location>
        <begin position="114"/>
        <end position="126"/>
    </location>
</feature>
<reference evidence="2" key="1">
    <citation type="submission" date="2008-08" db="EMBL/GenBank/DDBJ databases">
        <title>Insights into the genome sequence of a free-living kinetoplastid: Bodo saltans (Kinetoplastida: Euglenozoa).</title>
        <authorList>
            <person name="Jackson A.P."/>
            <person name="Quail M.A."/>
            <person name="Berriman M."/>
        </authorList>
    </citation>
    <scope>NUCLEOTIDE SEQUENCE</scope>
    <source>
        <strain evidence="2">Lake Konstanz</strain>
    </source>
</reference>
<accession>B6DTA9</accession>
<dbReference type="EMBL" id="FJ168550">
    <property type="protein sequence ID" value="ACI15943.1"/>
    <property type="molecule type" value="Genomic_DNA"/>
</dbReference>
<feature type="region of interest" description="Disordered" evidence="1">
    <location>
        <begin position="62"/>
        <end position="157"/>
    </location>
</feature>